<reference evidence="4 5" key="1">
    <citation type="submission" date="2019-04" db="EMBL/GenBank/DDBJ databases">
        <title>Cohnella sp. nov., isolated from soil.</title>
        <authorList>
            <person name="Kim W."/>
        </authorList>
    </citation>
    <scope>NUCLEOTIDE SEQUENCE [LARGE SCALE GENOMIC DNA]</scope>
    <source>
        <strain evidence="4 5">CAU 1483</strain>
    </source>
</reference>
<dbReference type="AlphaFoldDB" id="A0A4U0F9I9"/>
<sequence length="238" mass="26342">MFGFRILKELKKRLKRKRRPVWSLGMLAAVFALASAVGIAAAVAIGHSALDSLPAEPASVLESGPEQPDKPSAPDPSADARELTLQALAFRHGEVEVVLRRRYWCGEETRMLGRLATAEAADLIKSHREWDAAFDRTGRVVLQELVDDISPACRDNAYIGMDENGNLSLFDGPPRKDNVVRTFFQLDVHSLESSLSKERLHELASGIRVADKNEYQSVLSTYSDYALHKSKGVMKVDP</sequence>
<dbReference type="Gene3D" id="3.30.70.1740">
    <property type="entry name" value="Bypass-of-forespore C, C-terminal domain"/>
    <property type="match status" value="1"/>
</dbReference>
<keyword evidence="5" id="KW-1185">Reference proteome</keyword>
<gene>
    <name evidence="4" type="ORF">E5161_13545</name>
</gene>
<organism evidence="4 5">
    <name type="scientific">Cohnella pontilimi</name>
    <dbReference type="NCBI Taxonomy" id="2564100"/>
    <lineage>
        <taxon>Bacteria</taxon>
        <taxon>Bacillati</taxon>
        <taxon>Bacillota</taxon>
        <taxon>Bacilli</taxon>
        <taxon>Bacillales</taxon>
        <taxon>Paenibacillaceae</taxon>
        <taxon>Cohnella</taxon>
    </lineage>
</organism>
<proteinExistence type="predicted"/>
<dbReference type="Proteomes" id="UP000309673">
    <property type="component" value="Unassembled WGS sequence"/>
</dbReference>
<evidence type="ECO:0000313" key="4">
    <source>
        <dbReference type="EMBL" id="TJY41426.1"/>
    </source>
</evidence>
<keyword evidence="2" id="KW-0812">Transmembrane</keyword>
<keyword evidence="2" id="KW-1133">Transmembrane helix</keyword>
<keyword evidence="2" id="KW-0472">Membrane</keyword>
<evidence type="ECO:0000313" key="5">
    <source>
        <dbReference type="Proteomes" id="UP000309673"/>
    </source>
</evidence>
<dbReference type="OrthoDB" id="2678751at2"/>
<name>A0A4U0F9I9_9BACL</name>
<comment type="caution">
    <text evidence="4">The sequence shown here is derived from an EMBL/GenBank/DDBJ whole genome shotgun (WGS) entry which is preliminary data.</text>
</comment>
<protein>
    <recommendedName>
        <fullName evidence="3">Bypass of forespore C C-terminal domain-containing protein</fullName>
    </recommendedName>
</protein>
<dbReference type="Pfam" id="PF08955">
    <property type="entry name" value="BofC_C"/>
    <property type="match status" value="1"/>
</dbReference>
<feature type="region of interest" description="Disordered" evidence="1">
    <location>
        <begin position="57"/>
        <end position="78"/>
    </location>
</feature>
<evidence type="ECO:0000256" key="1">
    <source>
        <dbReference type="SAM" id="MobiDB-lite"/>
    </source>
</evidence>
<dbReference type="InterPro" id="IPR015050">
    <property type="entry name" value="BofC_C"/>
</dbReference>
<dbReference type="RefSeq" id="WP_136778345.1">
    <property type="nucleotide sequence ID" value="NZ_SUPK01000006.1"/>
</dbReference>
<evidence type="ECO:0000256" key="2">
    <source>
        <dbReference type="SAM" id="Phobius"/>
    </source>
</evidence>
<feature type="domain" description="Bypass of forespore C C-terminal" evidence="3">
    <location>
        <begin position="147"/>
        <end position="223"/>
    </location>
</feature>
<feature type="transmembrane region" description="Helical" evidence="2">
    <location>
        <begin position="21"/>
        <end position="45"/>
    </location>
</feature>
<evidence type="ECO:0000259" key="3">
    <source>
        <dbReference type="Pfam" id="PF08955"/>
    </source>
</evidence>
<accession>A0A4U0F9I9</accession>
<dbReference type="EMBL" id="SUPK01000006">
    <property type="protein sequence ID" value="TJY41426.1"/>
    <property type="molecule type" value="Genomic_DNA"/>
</dbReference>
<dbReference type="InterPro" id="IPR038117">
    <property type="entry name" value="BofC_C_sf"/>
</dbReference>